<feature type="transmembrane region" description="Helical" evidence="1">
    <location>
        <begin position="54"/>
        <end position="75"/>
    </location>
</feature>
<dbReference type="Pfam" id="PF19953">
    <property type="entry name" value="EACC1"/>
    <property type="match status" value="1"/>
</dbReference>
<dbReference type="RefSeq" id="WP_270949730.1">
    <property type="nucleotide sequence ID" value="NZ_JAQGLA010000023.1"/>
</dbReference>
<keyword evidence="3" id="KW-1185">Reference proteome</keyword>
<evidence type="ECO:0000256" key="1">
    <source>
        <dbReference type="SAM" id="Phobius"/>
    </source>
</evidence>
<keyword evidence="1" id="KW-0472">Membrane</keyword>
<sequence length="130" mass="14346">MSPVLEFEVRLQAAERRKDALRLRGDLRDALLDAGAVRADEVDVDQPEPGRRSAAVDIIGLVVQFAGTFAAAIQVMQGWQRKKKRDETDKTLTLTVDGVTVTLSEVPTPAELEALQKLIDGREGRADHER</sequence>
<dbReference type="InterPro" id="IPR045428">
    <property type="entry name" value="EACC1"/>
</dbReference>
<evidence type="ECO:0000313" key="2">
    <source>
        <dbReference type="EMBL" id="MDA3627088.1"/>
    </source>
</evidence>
<keyword evidence="1" id="KW-1133">Transmembrane helix</keyword>
<organism evidence="2 3">
    <name type="scientific">Saccharopolyspora oryzae</name>
    <dbReference type="NCBI Taxonomy" id="2997343"/>
    <lineage>
        <taxon>Bacteria</taxon>
        <taxon>Bacillati</taxon>
        <taxon>Actinomycetota</taxon>
        <taxon>Actinomycetes</taxon>
        <taxon>Pseudonocardiales</taxon>
        <taxon>Pseudonocardiaceae</taxon>
        <taxon>Saccharopolyspora</taxon>
    </lineage>
</organism>
<proteinExistence type="predicted"/>
<name>A0ABT4UZG1_9PSEU</name>
<evidence type="ECO:0000313" key="3">
    <source>
        <dbReference type="Proteomes" id="UP001210380"/>
    </source>
</evidence>
<accession>A0ABT4UZG1</accession>
<keyword evidence="1" id="KW-0812">Transmembrane</keyword>
<gene>
    <name evidence="2" type="ORF">OU415_16710</name>
</gene>
<dbReference type="EMBL" id="JAQGLA010000023">
    <property type="protein sequence ID" value="MDA3627088.1"/>
    <property type="molecule type" value="Genomic_DNA"/>
</dbReference>
<comment type="caution">
    <text evidence="2">The sequence shown here is derived from an EMBL/GenBank/DDBJ whole genome shotgun (WGS) entry which is preliminary data.</text>
</comment>
<dbReference type="Proteomes" id="UP001210380">
    <property type="component" value="Unassembled WGS sequence"/>
</dbReference>
<reference evidence="2 3" key="1">
    <citation type="submission" date="2022-11" db="EMBL/GenBank/DDBJ databases">
        <title>Draft genome sequence of Saccharopolyspora sp. WRP15-2 isolated from rhizosphere soils of wild rice in Thailand.</title>
        <authorList>
            <person name="Duangmal K."/>
            <person name="Kammanee S."/>
            <person name="Muangham S."/>
        </authorList>
    </citation>
    <scope>NUCLEOTIDE SEQUENCE [LARGE SCALE GENOMIC DNA]</scope>
    <source>
        <strain evidence="2 3">WRP15-2</strain>
    </source>
</reference>
<protein>
    <submittedName>
        <fullName evidence="2">Uncharacterized protein</fullName>
    </submittedName>
</protein>